<evidence type="ECO:0000256" key="1">
    <source>
        <dbReference type="SAM" id="Coils"/>
    </source>
</evidence>
<feature type="coiled-coil region" evidence="1">
    <location>
        <begin position="89"/>
        <end position="151"/>
    </location>
</feature>
<gene>
    <name evidence="2" type="ORF">H4Q32_026909</name>
</gene>
<comment type="caution">
    <text evidence="2">The sequence shown here is derived from an EMBL/GenBank/DDBJ whole genome shotgun (WGS) entry which is preliminary data.</text>
</comment>
<evidence type="ECO:0000313" key="2">
    <source>
        <dbReference type="EMBL" id="KAI2646250.1"/>
    </source>
</evidence>
<reference evidence="2 3" key="1">
    <citation type="submission" date="2022-01" db="EMBL/GenBank/DDBJ databases">
        <title>A high-quality chromosome-level genome assembly of rohu carp, Labeo rohita.</title>
        <authorList>
            <person name="Arick M.A. II"/>
            <person name="Hsu C.-Y."/>
            <person name="Magbanua Z."/>
            <person name="Pechanova O."/>
            <person name="Grover C."/>
            <person name="Miller E."/>
            <person name="Thrash A."/>
            <person name="Ezzel L."/>
            <person name="Alam S."/>
            <person name="Benzie J."/>
            <person name="Hamilton M."/>
            <person name="Karsi A."/>
            <person name="Lawrence M.L."/>
            <person name="Peterson D.G."/>
        </authorList>
    </citation>
    <scope>NUCLEOTIDE SEQUENCE [LARGE SCALE GENOMIC DNA]</scope>
    <source>
        <strain evidence="3">BAU-BD-2019</strain>
        <tissue evidence="2">Blood</tissue>
    </source>
</reference>
<protein>
    <submittedName>
        <fullName evidence="2">Myosin-8</fullName>
    </submittedName>
</protein>
<dbReference type="Proteomes" id="UP000830375">
    <property type="component" value="Unassembled WGS sequence"/>
</dbReference>
<dbReference type="EMBL" id="JACTAM010001599">
    <property type="protein sequence ID" value="KAI2646250.1"/>
    <property type="molecule type" value="Genomic_DNA"/>
</dbReference>
<keyword evidence="1" id="KW-0175">Coiled coil</keyword>
<organism evidence="2 3">
    <name type="scientific">Labeo rohita</name>
    <name type="common">Indian major carp</name>
    <name type="synonym">Cyprinus rohita</name>
    <dbReference type="NCBI Taxonomy" id="84645"/>
    <lineage>
        <taxon>Eukaryota</taxon>
        <taxon>Metazoa</taxon>
        <taxon>Chordata</taxon>
        <taxon>Craniata</taxon>
        <taxon>Vertebrata</taxon>
        <taxon>Euteleostomi</taxon>
        <taxon>Actinopterygii</taxon>
        <taxon>Neopterygii</taxon>
        <taxon>Teleostei</taxon>
        <taxon>Ostariophysi</taxon>
        <taxon>Cypriniformes</taxon>
        <taxon>Cyprinidae</taxon>
        <taxon>Labeoninae</taxon>
        <taxon>Labeonini</taxon>
        <taxon>Labeo</taxon>
    </lineage>
</organism>
<proteinExistence type="predicted"/>
<evidence type="ECO:0000313" key="3">
    <source>
        <dbReference type="Proteomes" id="UP000830375"/>
    </source>
</evidence>
<name>A0ABQ8L699_LABRO</name>
<keyword evidence="3" id="KW-1185">Reference proteome</keyword>
<sequence>MTSITSSSSQWTETSVKVSMSDLTTENFHDYLRQDNEPKEFTLAEEGFPCLSETPCKSPAPKQRRIVDKDTTVILSHISDLSRLVRNRSDALEKLVERNSRVINEIKEEVCVNRKQITELKETIEYICADVTAMKTRLKQAEKECRGARETSIIAGGLFPQMEFKNSGASREKWRRCP</sequence>
<accession>A0ABQ8L699</accession>